<proteinExistence type="predicted"/>
<accession>A0A6J8AE58</accession>
<gene>
    <name evidence="1" type="ORF">MCOR_6699</name>
</gene>
<reference evidence="1 2" key="1">
    <citation type="submission" date="2020-06" db="EMBL/GenBank/DDBJ databases">
        <authorList>
            <person name="Li R."/>
            <person name="Bekaert M."/>
        </authorList>
    </citation>
    <scope>NUCLEOTIDE SEQUENCE [LARGE SCALE GENOMIC DNA]</scope>
    <source>
        <strain evidence="2">wild</strain>
    </source>
</reference>
<evidence type="ECO:0000313" key="2">
    <source>
        <dbReference type="Proteomes" id="UP000507470"/>
    </source>
</evidence>
<sequence>MGMPTFQNLNSSESLAMILRHIGMQAGIKRYGKDNDRDWTFVCCDGRPHSLFQKILNEAVICTHCLSNKTCSDKAYFTKEVYMQQHKRQHSDLPKANLEKKIAEIKRQETAAQNAKEIFHNCMQGNASVCTGTSTNNNNRMLDSNQHTNISVARITCC</sequence>
<evidence type="ECO:0000313" key="1">
    <source>
        <dbReference type="EMBL" id="CAC5366365.1"/>
    </source>
</evidence>
<keyword evidence="2" id="KW-1185">Reference proteome</keyword>
<protein>
    <submittedName>
        <fullName evidence="1">Uncharacterized protein</fullName>
    </submittedName>
</protein>
<name>A0A6J8AE58_MYTCO</name>
<dbReference type="AlphaFoldDB" id="A0A6J8AE58"/>
<dbReference type="EMBL" id="CACVKT020001233">
    <property type="protein sequence ID" value="CAC5366365.1"/>
    <property type="molecule type" value="Genomic_DNA"/>
</dbReference>
<organism evidence="1 2">
    <name type="scientific">Mytilus coruscus</name>
    <name type="common">Sea mussel</name>
    <dbReference type="NCBI Taxonomy" id="42192"/>
    <lineage>
        <taxon>Eukaryota</taxon>
        <taxon>Metazoa</taxon>
        <taxon>Spiralia</taxon>
        <taxon>Lophotrochozoa</taxon>
        <taxon>Mollusca</taxon>
        <taxon>Bivalvia</taxon>
        <taxon>Autobranchia</taxon>
        <taxon>Pteriomorphia</taxon>
        <taxon>Mytilida</taxon>
        <taxon>Mytiloidea</taxon>
        <taxon>Mytilidae</taxon>
        <taxon>Mytilinae</taxon>
        <taxon>Mytilus</taxon>
    </lineage>
</organism>
<dbReference type="Proteomes" id="UP000507470">
    <property type="component" value="Unassembled WGS sequence"/>
</dbReference>
<dbReference type="OrthoDB" id="10415467at2759"/>